<evidence type="ECO:0000313" key="3">
    <source>
        <dbReference type="Proteomes" id="UP000044841"/>
    </source>
</evidence>
<organism evidence="2 3">
    <name type="scientific">Rhizoctonia solani</name>
    <dbReference type="NCBI Taxonomy" id="456999"/>
    <lineage>
        <taxon>Eukaryota</taxon>
        <taxon>Fungi</taxon>
        <taxon>Dikarya</taxon>
        <taxon>Basidiomycota</taxon>
        <taxon>Agaricomycotina</taxon>
        <taxon>Agaricomycetes</taxon>
        <taxon>Cantharellales</taxon>
        <taxon>Ceratobasidiaceae</taxon>
        <taxon>Rhizoctonia</taxon>
    </lineage>
</organism>
<name>A0A0K6G4H4_9AGAM</name>
<protein>
    <submittedName>
        <fullName evidence="2">Uncharacterized protein</fullName>
    </submittedName>
</protein>
<dbReference type="AlphaFoldDB" id="A0A0K6G4H4"/>
<feature type="region of interest" description="Disordered" evidence="1">
    <location>
        <begin position="1"/>
        <end position="117"/>
    </location>
</feature>
<accession>A0A0K6G4H4</accession>
<feature type="compositionally biased region" description="Polar residues" evidence="1">
    <location>
        <begin position="1"/>
        <end position="14"/>
    </location>
</feature>
<gene>
    <name evidence="2" type="ORF">RSOLAG22IIIB_05286</name>
</gene>
<feature type="compositionally biased region" description="Low complexity" evidence="1">
    <location>
        <begin position="81"/>
        <end position="100"/>
    </location>
</feature>
<dbReference type="EMBL" id="CYGV01001378">
    <property type="protein sequence ID" value="CUA73396.1"/>
    <property type="molecule type" value="Genomic_DNA"/>
</dbReference>
<feature type="compositionally biased region" description="Low complexity" evidence="1">
    <location>
        <begin position="51"/>
        <end position="64"/>
    </location>
</feature>
<evidence type="ECO:0000313" key="2">
    <source>
        <dbReference type="EMBL" id="CUA73396.1"/>
    </source>
</evidence>
<evidence type="ECO:0000256" key="1">
    <source>
        <dbReference type="SAM" id="MobiDB-lite"/>
    </source>
</evidence>
<sequence length="117" mass="12197">MDWQRISTGRTVRINSPHAATPSQTGSVHGGGTGSPTVTDPTSLHVPRATGSSSSRSHSGGSDNSESRRAVGQTPSMSAMTGGTTYSVSTSGTGTPADTTTRVRRVRDPRDHSFQQR</sequence>
<proteinExistence type="predicted"/>
<dbReference type="Proteomes" id="UP000044841">
    <property type="component" value="Unassembled WGS sequence"/>
</dbReference>
<feature type="compositionally biased region" description="Basic and acidic residues" evidence="1">
    <location>
        <begin position="106"/>
        <end position="117"/>
    </location>
</feature>
<reference evidence="2 3" key="1">
    <citation type="submission" date="2015-07" db="EMBL/GenBank/DDBJ databases">
        <authorList>
            <person name="Noorani M."/>
        </authorList>
    </citation>
    <scope>NUCLEOTIDE SEQUENCE [LARGE SCALE GENOMIC DNA]</scope>
    <source>
        <strain evidence="2">BBA 69670</strain>
    </source>
</reference>
<keyword evidence="3" id="KW-1185">Reference proteome</keyword>